<reference evidence="2 3" key="1">
    <citation type="submission" date="2019-05" db="EMBL/GenBank/DDBJ databases">
        <authorList>
            <person name="Farhan Ul Haque M."/>
        </authorList>
    </citation>
    <scope>NUCLEOTIDE SEQUENCE [LARGE SCALE GENOMIC DNA]</scope>
    <source>
        <strain evidence="2">2</strain>
    </source>
</reference>
<evidence type="ECO:0000313" key="2">
    <source>
        <dbReference type="EMBL" id="VTZ50241.1"/>
    </source>
</evidence>
<organism evidence="2 3">
    <name type="scientific">Methylocella tundrae</name>
    <dbReference type="NCBI Taxonomy" id="227605"/>
    <lineage>
        <taxon>Bacteria</taxon>
        <taxon>Pseudomonadati</taxon>
        <taxon>Pseudomonadota</taxon>
        <taxon>Alphaproteobacteria</taxon>
        <taxon>Hyphomicrobiales</taxon>
        <taxon>Beijerinckiaceae</taxon>
        <taxon>Methylocella</taxon>
    </lineage>
</organism>
<accession>A0A8B6M5F1</accession>
<dbReference type="RefSeq" id="WP_174512370.1">
    <property type="nucleotide sequence ID" value="NZ_CABFMQ020000078.1"/>
</dbReference>
<feature type="compositionally biased region" description="Basic and acidic residues" evidence="1">
    <location>
        <begin position="74"/>
        <end position="87"/>
    </location>
</feature>
<sequence length="97" mass="10418">MWFLIRAVFWLSIVFALMPWPEGAGLHPSAAIWTGARNAIGAAVGQVRTKSQQLCRDAPIACLEAAAKLTQLTADKRPDEARPKAEVKTVPAGGPPR</sequence>
<dbReference type="AlphaFoldDB" id="A0A8B6M5F1"/>
<dbReference type="Proteomes" id="UP000485880">
    <property type="component" value="Unassembled WGS sequence"/>
</dbReference>
<comment type="caution">
    <text evidence="2">The sequence shown here is derived from an EMBL/GenBank/DDBJ whole genome shotgun (WGS) entry which is preliminary data.</text>
</comment>
<feature type="region of interest" description="Disordered" evidence="1">
    <location>
        <begin position="74"/>
        <end position="97"/>
    </location>
</feature>
<gene>
    <name evidence="2" type="ORF">MPC4_210048</name>
</gene>
<proteinExistence type="predicted"/>
<dbReference type="EMBL" id="CABFMQ020000078">
    <property type="protein sequence ID" value="VTZ50241.1"/>
    <property type="molecule type" value="Genomic_DNA"/>
</dbReference>
<keyword evidence="3" id="KW-1185">Reference proteome</keyword>
<protein>
    <submittedName>
        <fullName evidence="2">Uncharacterized protein</fullName>
    </submittedName>
</protein>
<evidence type="ECO:0000256" key="1">
    <source>
        <dbReference type="SAM" id="MobiDB-lite"/>
    </source>
</evidence>
<evidence type="ECO:0000313" key="3">
    <source>
        <dbReference type="Proteomes" id="UP000485880"/>
    </source>
</evidence>
<name>A0A8B6M5F1_METTU</name>